<dbReference type="AlphaFoldDB" id="A0A9P5ZGU4"/>
<evidence type="ECO:0000313" key="2">
    <source>
        <dbReference type="EMBL" id="KAF9487803.1"/>
    </source>
</evidence>
<comment type="caution">
    <text evidence="2">The sequence shown here is derived from an EMBL/GenBank/DDBJ whole genome shotgun (WGS) entry which is preliminary data.</text>
</comment>
<feature type="compositionally biased region" description="Acidic residues" evidence="1">
    <location>
        <begin position="78"/>
        <end position="88"/>
    </location>
</feature>
<gene>
    <name evidence="2" type="ORF">BDN71DRAFT_1458079</name>
</gene>
<organism evidence="2 3">
    <name type="scientific">Pleurotus eryngii</name>
    <name type="common">Boletus of the steppes</name>
    <dbReference type="NCBI Taxonomy" id="5323"/>
    <lineage>
        <taxon>Eukaryota</taxon>
        <taxon>Fungi</taxon>
        <taxon>Dikarya</taxon>
        <taxon>Basidiomycota</taxon>
        <taxon>Agaricomycotina</taxon>
        <taxon>Agaricomycetes</taxon>
        <taxon>Agaricomycetidae</taxon>
        <taxon>Agaricales</taxon>
        <taxon>Pleurotineae</taxon>
        <taxon>Pleurotaceae</taxon>
        <taxon>Pleurotus</taxon>
    </lineage>
</organism>
<feature type="region of interest" description="Disordered" evidence="1">
    <location>
        <begin position="14"/>
        <end position="50"/>
    </location>
</feature>
<name>A0A9P5ZGU4_PLEER</name>
<dbReference type="Proteomes" id="UP000807025">
    <property type="component" value="Unassembled WGS sequence"/>
</dbReference>
<feature type="region of interest" description="Disordered" evidence="1">
    <location>
        <begin position="65"/>
        <end position="88"/>
    </location>
</feature>
<proteinExistence type="predicted"/>
<evidence type="ECO:0000256" key="1">
    <source>
        <dbReference type="SAM" id="MobiDB-lite"/>
    </source>
</evidence>
<feature type="compositionally biased region" description="Polar residues" evidence="1">
    <location>
        <begin position="32"/>
        <end position="41"/>
    </location>
</feature>
<sequence>MALAERIQLFAKWQLQGDSGEPSSKRKRMNEPETSQESQPTPAAALPPHQTGLTIDLLLVGRANIGNWNDDRPHYEPEDSNNDEQPED</sequence>
<keyword evidence="3" id="KW-1185">Reference proteome</keyword>
<feature type="non-terminal residue" evidence="2">
    <location>
        <position position="88"/>
    </location>
</feature>
<dbReference type="EMBL" id="MU154748">
    <property type="protein sequence ID" value="KAF9487803.1"/>
    <property type="molecule type" value="Genomic_DNA"/>
</dbReference>
<reference evidence="2" key="1">
    <citation type="submission" date="2020-11" db="EMBL/GenBank/DDBJ databases">
        <authorList>
            <consortium name="DOE Joint Genome Institute"/>
            <person name="Ahrendt S."/>
            <person name="Riley R."/>
            <person name="Andreopoulos W."/>
            <person name="Labutti K."/>
            <person name="Pangilinan J."/>
            <person name="Ruiz-Duenas F.J."/>
            <person name="Barrasa J.M."/>
            <person name="Sanchez-Garcia M."/>
            <person name="Camarero S."/>
            <person name="Miyauchi S."/>
            <person name="Serrano A."/>
            <person name="Linde D."/>
            <person name="Babiker R."/>
            <person name="Drula E."/>
            <person name="Ayuso-Fernandez I."/>
            <person name="Pacheco R."/>
            <person name="Padilla G."/>
            <person name="Ferreira P."/>
            <person name="Barriuso J."/>
            <person name="Kellner H."/>
            <person name="Castanera R."/>
            <person name="Alfaro M."/>
            <person name="Ramirez L."/>
            <person name="Pisabarro A.G."/>
            <person name="Kuo A."/>
            <person name="Tritt A."/>
            <person name="Lipzen A."/>
            <person name="He G."/>
            <person name="Yan M."/>
            <person name="Ng V."/>
            <person name="Cullen D."/>
            <person name="Martin F."/>
            <person name="Rosso M.-N."/>
            <person name="Henrissat B."/>
            <person name="Hibbett D."/>
            <person name="Martinez A.T."/>
            <person name="Grigoriev I.V."/>
        </authorList>
    </citation>
    <scope>NUCLEOTIDE SEQUENCE</scope>
    <source>
        <strain evidence="2">ATCC 90797</strain>
    </source>
</reference>
<evidence type="ECO:0000313" key="3">
    <source>
        <dbReference type="Proteomes" id="UP000807025"/>
    </source>
</evidence>
<protein>
    <submittedName>
        <fullName evidence="2">Uncharacterized protein</fullName>
    </submittedName>
</protein>
<accession>A0A9P5ZGU4</accession>